<dbReference type="InterPro" id="IPR036380">
    <property type="entry name" value="Isochorismatase-like_sf"/>
</dbReference>
<evidence type="ECO:0000313" key="4">
    <source>
        <dbReference type="Proteomes" id="UP001139125"/>
    </source>
</evidence>
<dbReference type="InterPro" id="IPR000868">
    <property type="entry name" value="Isochorismatase-like_dom"/>
</dbReference>
<dbReference type="Gene3D" id="3.40.50.850">
    <property type="entry name" value="Isochorismatase-like"/>
    <property type="match status" value="1"/>
</dbReference>
<accession>A0A9X2L417</accession>
<dbReference type="CDD" id="cd01014">
    <property type="entry name" value="nicotinamidase_related"/>
    <property type="match status" value="1"/>
</dbReference>
<dbReference type="AlphaFoldDB" id="A0A9X2L417"/>
<proteinExistence type="predicted"/>
<organism evidence="3 4">
    <name type="scientific">Gracilimonas sediminicola</name>
    <dbReference type="NCBI Taxonomy" id="2952158"/>
    <lineage>
        <taxon>Bacteria</taxon>
        <taxon>Pseudomonadati</taxon>
        <taxon>Balneolota</taxon>
        <taxon>Balneolia</taxon>
        <taxon>Balneolales</taxon>
        <taxon>Balneolaceae</taxon>
        <taxon>Gracilimonas</taxon>
    </lineage>
</organism>
<evidence type="ECO:0000313" key="3">
    <source>
        <dbReference type="EMBL" id="MCP9291975.1"/>
    </source>
</evidence>
<dbReference type="Pfam" id="PF00857">
    <property type="entry name" value="Isochorismatase"/>
    <property type="match status" value="1"/>
</dbReference>
<gene>
    <name evidence="3" type="ORF">NM125_10345</name>
</gene>
<dbReference type="EMBL" id="JANDBC010000002">
    <property type="protein sequence ID" value="MCP9291975.1"/>
    <property type="molecule type" value="Genomic_DNA"/>
</dbReference>
<dbReference type="RefSeq" id="WP_255134849.1">
    <property type="nucleotide sequence ID" value="NZ_JANDBC010000002.1"/>
</dbReference>
<evidence type="ECO:0000256" key="1">
    <source>
        <dbReference type="ARBA" id="ARBA00022801"/>
    </source>
</evidence>
<dbReference type="GO" id="GO:0016787">
    <property type="term" value="F:hydrolase activity"/>
    <property type="evidence" value="ECO:0007669"/>
    <property type="project" value="UniProtKB-KW"/>
</dbReference>
<name>A0A9X2L417_9BACT</name>
<keyword evidence="4" id="KW-1185">Reference proteome</keyword>
<dbReference type="PANTHER" id="PTHR43540:SF14">
    <property type="entry name" value="ISOCHORISMATASE"/>
    <property type="match status" value="1"/>
</dbReference>
<dbReference type="Proteomes" id="UP001139125">
    <property type="component" value="Unassembled WGS sequence"/>
</dbReference>
<dbReference type="InterPro" id="IPR050272">
    <property type="entry name" value="Isochorismatase-like_hydrls"/>
</dbReference>
<sequence>MAKDTALIVVDMQVGVFNEATIPAVFESEKLLSNVSRLIEKARNAVIPIVFIQHNGGKGHPLEQGTNDWQIHPGLDITNDDFTVQKHTPDSFYDTNLKGILDSNKISRVIIAGIQTEYCIDTICRRAFSLGYDVTLVKDSHSTWNTDDLTASQIIEHHNSLLNEWFVSLKAENEIEFSHF</sequence>
<dbReference type="SUPFAM" id="SSF52499">
    <property type="entry name" value="Isochorismatase-like hydrolases"/>
    <property type="match status" value="1"/>
</dbReference>
<dbReference type="PANTHER" id="PTHR43540">
    <property type="entry name" value="PEROXYUREIDOACRYLATE/UREIDOACRYLATE AMIDOHYDROLASE-RELATED"/>
    <property type="match status" value="1"/>
</dbReference>
<comment type="caution">
    <text evidence="3">The sequence shown here is derived from an EMBL/GenBank/DDBJ whole genome shotgun (WGS) entry which is preliminary data.</text>
</comment>
<reference evidence="3" key="1">
    <citation type="submission" date="2022-06" db="EMBL/GenBank/DDBJ databases">
        <title>Gracilimonas sp. CAU 1638 isolated from sea sediment.</title>
        <authorList>
            <person name="Kim W."/>
        </authorList>
    </citation>
    <scope>NUCLEOTIDE SEQUENCE</scope>
    <source>
        <strain evidence="3">CAU 1638</strain>
    </source>
</reference>
<keyword evidence="1 3" id="KW-0378">Hydrolase</keyword>
<protein>
    <submittedName>
        <fullName evidence="3">Cysteine hydrolase</fullName>
    </submittedName>
</protein>
<feature type="domain" description="Isochorismatase-like" evidence="2">
    <location>
        <begin position="5"/>
        <end position="148"/>
    </location>
</feature>
<evidence type="ECO:0000259" key="2">
    <source>
        <dbReference type="Pfam" id="PF00857"/>
    </source>
</evidence>